<dbReference type="GO" id="GO:0016787">
    <property type="term" value="F:hydrolase activity"/>
    <property type="evidence" value="ECO:0007669"/>
    <property type="project" value="UniProtKB-KW"/>
</dbReference>
<feature type="domain" description="Helicase ATP-binding" evidence="2">
    <location>
        <begin position="653"/>
        <end position="815"/>
    </location>
</feature>
<dbReference type="Proteomes" id="UP000018735">
    <property type="component" value="Chromosome"/>
</dbReference>
<dbReference type="PROSITE" id="PS51194">
    <property type="entry name" value="HELICASE_CTER"/>
    <property type="match status" value="1"/>
</dbReference>
<feature type="domain" description="Helicase C-terminal" evidence="3">
    <location>
        <begin position="945"/>
        <end position="1099"/>
    </location>
</feature>
<proteinExistence type="predicted"/>
<sequence length="1108" mass="129727">MCWDWMLNKILEYYFQDSELIRGKNLVNRKTVKLTYHQDNKLLVLSARINDEANVVNTKVTVNGSNEKLLNISCNCPSRLKYCRYVAATIYCAYVQLKTLFNKEQEANKKQEIILNNNKIQQTKINPKEKAYFSIEKIKKSFNTTKLSVFLNVDSYKFKLVNENHFLLKQEWMNGDEISFYVCYEKAKTPAKILKLKIDSDALNYQDYFMFWYLVYLANINNLDEETFLSEGSYLHSEFKLSNHGLYALNDLETFKKFLGKYDQSYQQAQLDDDLINEINTCFNECSFIVNSKKTENRILLTSERNDVYNFKIESFVDKKWSPYLSHYLAKDNKLVINSFNKILNQNNLNHELLSKVSIASKEFLDFYIYLTNMAFDNIYLDDQKKITKLVDYLPKAGLVLGFNEKKNGLTTSLVFNYKRDNENNIVYFEDQKLLKNKRLHLYEENTYDFFFKKVINKRLLTRLKKNTVDLNDLEELHELTNYFYNNDQFQIKVLEPYTKELKLKFEITDFKKIESHNDLIKITLSNFYYNFDFIKDIVANYLLAKELYITNDGYYCLNDPENLAFLEFWSKFDFYGVKKVNSKTIVVNKYRLLDLYNSFKPYLNYFKKIASKDILELVDALFNNTFKDELTIQEPFDQLLWPYQKEGHKWLRILQKFGFGGIMADDMGLGKTIQMISVISQFYKDRPHEIKQSLIVAPASLLLNWASEFKKFDPDLVVATISGNVDNRRAIINSRNHLVEITTYSAFKKDRAYHAKKDYAYIVLDEAQSIKNASSILSKDIKSLNGAHKVALTGTVVENRLAELWSIFDFVLPGFFGSITDFNLNYTSQIERDEKINEEALERLKKKIAPFILRRTKDKVLKDLPPKTQTDLLVGLSSDHMSFYRKREQEVKDEILKIIQKKEQSRKGLGIMLAKLLNELRQICCSPKLLNPSFEGENVKFVAAMDIINNAIKSNKKTLLFSQYLGVISLFKKELEQRNIKYFILTGDTPKEVRLQYVNDFNNAKEPAVFIASLKAGGVGLNLTGAEIVIHYDLWWNLALQNQATDRAHRIGQRNHLQVYRIIAADTIEERIVAIQERKKELAAKLIQETDNSLSWLNIKDILSLFN</sequence>
<dbReference type="KEGG" id="mgz:GCW_03935"/>
<dbReference type="InterPro" id="IPR038718">
    <property type="entry name" value="SNF2-like_sf"/>
</dbReference>
<accession>A0A0F6CLH7</accession>
<dbReference type="InterPro" id="IPR001650">
    <property type="entry name" value="Helicase_C-like"/>
</dbReference>
<dbReference type="SUPFAM" id="SSF52540">
    <property type="entry name" value="P-loop containing nucleoside triphosphate hydrolases"/>
    <property type="match status" value="2"/>
</dbReference>
<keyword evidence="4" id="KW-0347">Helicase</keyword>
<dbReference type="AlphaFoldDB" id="A0A0F6CLH7"/>
<keyword evidence="4" id="KW-0547">Nucleotide-binding</keyword>
<evidence type="ECO:0000256" key="1">
    <source>
        <dbReference type="ARBA" id="ARBA00022801"/>
    </source>
</evidence>
<dbReference type="GO" id="GO:0004386">
    <property type="term" value="F:helicase activity"/>
    <property type="evidence" value="ECO:0007669"/>
    <property type="project" value="UniProtKB-KW"/>
</dbReference>
<keyword evidence="1" id="KW-0378">Hydrolase</keyword>
<dbReference type="InterPro" id="IPR027417">
    <property type="entry name" value="P-loop_NTPase"/>
</dbReference>
<dbReference type="HOGENOM" id="CLU_000315_21_1_14"/>
<dbReference type="Gene3D" id="3.40.50.10810">
    <property type="entry name" value="Tandem AAA-ATPase domain"/>
    <property type="match status" value="1"/>
</dbReference>
<dbReference type="GO" id="GO:0005524">
    <property type="term" value="F:ATP binding"/>
    <property type="evidence" value="ECO:0007669"/>
    <property type="project" value="InterPro"/>
</dbReference>
<dbReference type="SMART" id="SM00490">
    <property type="entry name" value="HELICc"/>
    <property type="match status" value="1"/>
</dbReference>
<dbReference type="Pfam" id="PF00176">
    <property type="entry name" value="SNF2-rel_dom"/>
    <property type="match status" value="1"/>
</dbReference>
<dbReference type="PROSITE" id="PS51192">
    <property type="entry name" value="HELICASE_ATP_BIND_1"/>
    <property type="match status" value="1"/>
</dbReference>
<evidence type="ECO:0000313" key="4">
    <source>
        <dbReference type="EMBL" id="AHB99949.1"/>
    </source>
</evidence>
<dbReference type="Pfam" id="PF00271">
    <property type="entry name" value="Helicase_C"/>
    <property type="match status" value="1"/>
</dbReference>
<gene>
    <name evidence="4" type="ORF">GCW_03935</name>
</gene>
<dbReference type="EMBL" id="CP006916">
    <property type="protein sequence ID" value="AHB99949.1"/>
    <property type="molecule type" value="Genomic_DNA"/>
</dbReference>
<dbReference type="Gene3D" id="3.40.50.300">
    <property type="entry name" value="P-loop containing nucleotide triphosphate hydrolases"/>
    <property type="match status" value="1"/>
</dbReference>
<reference evidence="4 5" key="1">
    <citation type="journal article" date="2011" name="PLoS ONE">
        <title>Core proteome of the minimal cell: comparative proteomics of three mollicute species.</title>
        <authorList>
            <person name="Fisunov G.Y."/>
            <person name="Alexeev D.G."/>
            <person name="Bazaleev N.A."/>
            <person name="Ladygina V.G."/>
            <person name="Galyamina M.A."/>
            <person name="Kondratov I.G."/>
            <person name="Zhukova N.A."/>
            <person name="Serebryakova M.V."/>
            <person name="Demina I.A."/>
            <person name="Govorun V.M."/>
        </authorList>
    </citation>
    <scope>NUCLEOTIDE SEQUENCE [LARGE SCALE GENOMIC DNA]</scope>
    <source>
        <strain evidence="4 5">S6</strain>
    </source>
</reference>
<keyword evidence="4" id="KW-0067">ATP-binding</keyword>
<dbReference type="CDD" id="cd18793">
    <property type="entry name" value="SF2_C_SNF"/>
    <property type="match status" value="1"/>
</dbReference>
<evidence type="ECO:0000259" key="2">
    <source>
        <dbReference type="PROSITE" id="PS51192"/>
    </source>
</evidence>
<dbReference type="InterPro" id="IPR049730">
    <property type="entry name" value="SNF2/RAD54-like_C"/>
</dbReference>
<protein>
    <submittedName>
        <fullName evidence="4">Helicase SNF2</fullName>
    </submittedName>
</protein>
<dbReference type="eggNOG" id="COG0553">
    <property type="taxonomic scope" value="Bacteria"/>
</dbReference>
<evidence type="ECO:0000313" key="5">
    <source>
        <dbReference type="Proteomes" id="UP000018735"/>
    </source>
</evidence>
<dbReference type="InterPro" id="IPR000330">
    <property type="entry name" value="SNF2_N"/>
</dbReference>
<evidence type="ECO:0000259" key="3">
    <source>
        <dbReference type="PROSITE" id="PS51194"/>
    </source>
</evidence>
<organism evidence="4 5">
    <name type="scientific">Mycoplasmoides gallisepticum S6</name>
    <dbReference type="NCBI Taxonomy" id="1006581"/>
    <lineage>
        <taxon>Bacteria</taxon>
        <taxon>Bacillati</taxon>
        <taxon>Mycoplasmatota</taxon>
        <taxon>Mycoplasmoidales</taxon>
        <taxon>Mycoplasmoidaceae</taxon>
        <taxon>Mycoplasmoides</taxon>
    </lineage>
</organism>
<dbReference type="InterPro" id="IPR014001">
    <property type="entry name" value="Helicase_ATP-bd"/>
</dbReference>
<dbReference type="RefSeq" id="WP_023893747.1">
    <property type="nucleotide sequence ID" value="NC_023030.2"/>
</dbReference>
<dbReference type="SMART" id="SM00487">
    <property type="entry name" value="DEXDc"/>
    <property type="match status" value="1"/>
</dbReference>
<name>A0A0F6CLH7_MYCGL</name>
<dbReference type="PANTHER" id="PTHR10799">
    <property type="entry name" value="SNF2/RAD54 HELICASE FAMILY"/>
    <property type="match status" value="1"/>
</dbReference>